<keyword evidence="3" id="KW-1185">Reference proteome</keyword>
<name>A0A5R9FKC6_9ACTN</name>
<reference evidence="2 3" key="1">
    <citation type="submission" date="2019-05" db="EMBL/GenBank/DDBJ databases">
        <title>Streptomyces sp. NEAU-C151, a novel actinomycete isolated from soil.</title>
        <authorList>
            <person name="Han L."/>
            <person name="Jiang H."/>
        </authorList>
    </citation>
    <scope>NUCLEOTIDE SEQUENCE [LARGE SCALE GENOMIC DNA]</scope>
    <source>
        <strain evidence="2 3">NEAU-C151</strain>
    </source>
</reference>
<evidence type="ECO:0000313" key="2">
    <source>
        <dbReference type="EMBL" id="TLS43009.1"/>
    </source>
</evidence>
<gene>
    <name evidence="2" type="ORF">FE633_28035</name>
</gene>
<organism evidence="2 3">
    <name type="scientific">Streptomyces montanus</name>
    <dbReference type="NCBI Taxonomy" id="2580423"/>
    <lineage>
        <taxon>Bacteria</taxon>
        <taxon>Bacillati</taxon>
        <taxon>Actinomycetota</taxon>
        <taxon>Actinomycetes</taxon>
        <taxon>Kitasatosporales</taxon>
        <taxon>Streptomycetaceae</taxon>
        <taxon>Streptomyces</taxon>
    </lineage>
</organism>
<comment type="caution">
    <text evidence="2">The sequence shown here is derived from an EMBL/GenBank/DDBJ whole genome shotgun (WGS) entry which is preliminary data.</text>
</comment>
<dbReference type="RefSeq" id="WP_138047964.1">
    <property type="nucleotide sequence ID" value="NZ_VBZC01000034.1"/>
</dbReference>
<feature type="chain" id="PRO_5024462059" evidence="1">
    <location>
        <begin position="30"/>
        <end position="139"/>
    </location>
</feature>
<sequence length="139" mass="14013">MKFARHAAAVAVVVGGGVLTVAAAVPASAAESAVPVAKYNGACGTGHKVIDSADIQNLGTTFLTYNKATGENCVVTVRAHPGAPVYMFASLSSEKEGKATEGGQFTTYAGPVYLKAPGECVTWEGGITTYSTLGTGHCG</sequence>
<accession>A0A5R9FKC6</accession>
<keyword evidence="1" id="KW-0732">Signal</keyword>
<evidence type="ECO:0000313" key="3">
    <source>
        <dbReference type="Proteomes" id="UP000305906"/>
    </source>
</evidence>
<dbReference type="Proteomes" id="UP000305906">
    <property type="component" value="Unassembled WGS sequence"/>
</dbReference>
<protein>
    <submittedName>
        <fullName evidence="2">Spore-associated protein A</fullName>
    </submittedName>
</protein>
<dbReference type="EMBL" id="VBZC01000034">
    <property type="protein sequence ID" value="TLS43009.1"/>
    <property type="molecule type" value="Genomic_DNA"/>
</dbReference>
<evidence type="ECO:0000256" key="1">
    <source>
        <dbReference type="SAM" id="SignalP"/>
    </source>
</evidence>
<feature type="signal peptide" evidence="1">
    <location>
        <begin position="1"/>
        <end position="29"/>
    </location>
</feature>
<dbReference type="AlphaFoldDB" id="A0A5R9FKC6"/>
<proteinExistence type="predicted"/>